<dbReference type="EMBL" id="DVMS01000115">
    <property type="protein sequence ID" value="HIU38805.1"/>
    <property type="molecule type" value="Genomic_DNA"/>
</dbReference>
<dbReference type="GO" id="GO:0016020">
    <property type="term" value="C:membrane"/>
    <property type="evidence" value="ECO:0007669"/>
    <property type="project" value="TreeGrafter"/>
</dbReference>
<evidence type="ECO:0000259" key="4">
    <source>
        <dbReference type="Pfam" id="PF00501"/>
    </source>
</evidence>
<evidence type="ECO:0000256" key="3">
    <source>
        <dbReference type="ARBA" id="ARBA00024484"/>
    </source>
</evidence>
<dbReference type="PROSITE" id="PS00455">
    <property type="entry name" value="AMP_BINDING"/>
    <property type="match status" value="1"/>
</dbReference>
<dbReference type="GO" id="GO:0004467">
    <property type="term" value="F:long-chain fatty acid-CoA ligase activity"/>
    <property type="evidence" value="ECO:0007669"/>
    <property type="project" value="UniProtKB-EC"/>
</dbReference>
<organism evidence="5 6">
    <name type="scientific">Candidatus Limisoma intestinavium</name>
    <dbReference type="NCBI Taxonomy" id="2840856"/>
    <lineage>
        <taxon>Bacteria</taxon>
        <taxon>Pseudomonadati</taxon>
        <taxon>Bacteroidota</taxon>
        <taxon>Bacteroidia</taxon>
        <taxon>Bacteroidales</taxon>
        <taxon>Candidatus Limisoma</taxon>
    </lineage>
</organism>
<evidence type="ECO:0000256" key="2">
    <source>
        <dbReference type="ARBA" id="ARBA00022840"/>
    </source>
</evidence>
<dbReference type="GO" id="GO:0005524">
    <property type="term" value="F:ATP binding"/>
    <property type="evidence" value="ECO:0007669"/>
    <property type="project" value="UniProtKB-KW"/>
</dbReference>
<dbReference type="InterPro" id="IPR042099">
    <property type="entry name" value="ANL_N_sf"/>
</dbReference>
<keyword evidence="1" id="KW-0547">Nucleotide-binding</keyword>
<name>A0A9D1IKU6_9BACT</name>
<dbReference type="PANTHER" id="PTHR43272">
    <property type="entry name" value="LONG-CHAIN-FATTY-ACID--COA LIGASE"/>
    <property type="match status" value="1"/>
</dbReference>
<dbReference type="InterPro" id="IPR020845">
    <property type="entry name" value="AMP-binding_CS"/>
</dbReference>
<comment type="catalytic activity">
    <reaction evidence="3">
        <text>a long-chain fatty acid + ATP + CoA = a long-chain fatty acyl-CoA + AMP + diphosphate</text>
        <dbReference type="Rhea" id="RHEA:15421"/>
        <dbReference type="ChEBI" id="CHEBI:30616"/>
        <dbReference type="ChEBI" id="CHEBI:33019"/>
        <dbReference type="ChEBI" id="CHEBI:57287"/>
        <dbReference type="ChEBI" id="CHEBI:57560"/>
        <dbReference type="ChEBI" id="CHEBI:83139"/>
        <dbReference type="ChEBI" id="CHEBI:456215"/>
        <dbReference type="EC" id="6.2.1.3"/>
    </reaction>
    <physiologicalReaction direction="left-to-right" evidence="3">
        <dbReference type="Rhea" id="RHEA:15422"/>
    </physiologicalReaction>
</comment>
<dbReference type="PANTHER" id="PTHR43272:SF33">
    <property type="entry name" value="AMP-BINDING DOMAIN-CONTAINING PROTEIN-RELATED"/>
    <property type="match status" value="1"/>
</dbReference>
<dbReference type="Pfam" id="PF23562">
    <property type="entry name" value="AMP-binding_C_3"/>
    <property type="match status" value="1"/>
</dbReference>
<dbReference type="AlphaFoldDB" id="A0A9D1IKU6"/>
<dbReference type="Pfam" id="PF00501">
    <property type="entry name" value="AMP-binding"/>
    <property type="match status" value="1"/>
</dbReference>
<gene>
    <name evidence="5" type="ORF">IAD18_03965</name>
</gene>
<accession>A0A9D1IKU6</accession>
<dbReference type="InterPro" id="IPR045851">
    <property type="entry name" value="AMP-bd_C_sf"/>
</dbReference>
<evidence type="ECO:0000313" key="6">
    <source>
        <dbReference type="Proteomes" id="UP000824076"/>
    </source>
</evidence>
<protein>
    <submittedName>
        <fullName evidence="5">AMP-binding protein</fullName>
    </submittedName>
</protein>
<evidence type="ECO:0000256" key="1">
    <source>
        <dbReference type="ARBA" id="ARBA00022741"/>
    </source>
</evidence>
<dbReference type="Gene3D" id="3.30.300.30">
    <property type="match status" value="1"/>
</dbReference>
<dbReference type="Gene3D" id="3.40.50.12780">
    <property type="entry name" value="N-terminal domain of ligase-like"/>
    <property type="match status" value="1"/>
</dbReference>
<comment type="caution">
    <text evidence="5">The sequence shown here is derived from an EMBL/GenBank/DDBJ whole genome shotgun (WGS) entry which is preliminary data.</text>
</comment>
<feature type="domain" description="AMP-dependent synthetase/ligase" evidence="4">
    <location>
        <begin position="9"/>
        <end position="407"/>
    </location>
</feature>
<proteinExistence type="predicted"/>
<keyword evidence="2" id="KW-0067">ATP-binding</keyword>
<evidence type="ECO:0000313" key="5">
    <source>
        <dbReference type="EMBL" id="HIU38805.1"/>
    </source>
</evidence>
<dbReference type="Proteomes" id="UP000824076">
    <property type="component" value="Unassembled WGS sequence"/>
</dbReference>
<dbReference type="InterPro" id="IPR000873">
    <property type="entry name" value="AMP-dep_synth/lig_dom"/>
</dbReference>
<dbReference type="SUPFAM" id="SSF56801">
    <property type="entry name" value="Acetyl-CoA synthetase-like"/>
    <property type="match status" value="1"/>
</dbReference>
<reference evidence="5" key="2">
    <citation type="journal article" date="2021" name="PeerJ">
        <title>Extensive microbial diversity within the chicken gut microbiome revealed by metagenomics and culture.</title>
        <authorList>
            <person name="Gilroy R."/>
            <person name="Ravi A."/>
            <person name="Getino M."/>
            <person name="Pursley I."/>
            <person name="Horton D.L."/>
            <person name="Alikhan N.F."/>
            <person name="Baker D."/>
            <person name="Gharbi K."/>
            <person name="Hall N."/>
            <person name="Watson M."/>
            <person name="Adriaenssens E.M."/>
            <person name="Foster-Nyarko E."/>
            <person name="Jarju S."/>
            <person name="Secka A."/>
            <person name="Antonio M."/>
            <person name="Oren A."/>
            <person name="Chaudhuri R.R."/>
            <person name="La Ragione R."/>
            <person name="Hildebrand F."/>
            <person name="Pallen M.J."/>
        </authorList>
    </citation>
    <scope>NUCLEOTIDE SEQUENCE</scope>
    <source>
        <strain evidence="5">17073</strain>
    </source>
</reference>
<reference evidence="5" key="1">
    <citation type="submission" date="2020-10" db="EMBL/GenBank/DDBJ databases">
        <authorList>
            <person name="Gilroy R."/>
        </authorList>
    </citation>
    <scope>NUCLEOTIDE SEQUENCE</scope>
    <source>
        <strain evidence="5">17073</strain>
    </source>
</reference>
<sequence length="547" mass="61793">MLHINQIIENAVRKYWEELALTDFNGISLQYRDIARKVAKLHLLFEQAGIVEGDKIALCGKNSTQWSVAFIAALTYGAVPVPILHEFKPDSVHHILNHSDSRILFTDVHIFEHLDVDKTPQIDGVFDISDYSLLFSKQESINYARAHLNELFGKRYPERFTREDVIYKKPDMEQLAIINYTSGSTGLSKGVMIPYRAISSNIDFALTKLSFLGPGDKTICMLPLAHMLGLSIELLHPLSKGCHVFFLTRIPSPKIIMDAFASTRPRLIVTVPLILEKIIKTKVFPLLEKPYMKLLLTVPFVNDRLLGKIKERLTETFGGQLFEIIIGGAALNADVERFLRRIGFPYTVGYGMTECAPLISYAGHEINRPGACGLPVSNIEIKVDSPDPENIAGELLVHGSNVMLGYYKNPQETADALRDGWLHTGDICNVDSDGFIYIRGRNKNLILGPSGQNIYPEEIEQQLNNMPYVNESLIVDRQQHLVALIHPDYETAAQQGIEADKLPDIMKENIVLLNKDLPAYSQIADFEIMEQEFEKTPKRSIRRFLYK</sequence>